<dbReference type="AlphaFoldDB" id="A0A0B6ZQT5"/>
<name>A0A0B6ZQT5_9EUPU</name>
<reference evidence="1" key="1">
    <citation type="submission" date="2014-12" db="EMBL/GenBank/DDBJ databases">
        <title>Insight into the proteome of Arion vulgaris.</title>
        <authorList>
            <person name="Aradska J."/>
            <person name="Bulat T."/>
            <person name="Smidak R."/>
            <person name="Sarate P."/>
            <person name="Gangsoo J."/>
            <person name="Sialana F."/>
            <person name="Bilban M."/>
            <person name="Lubec G."/>
        </authorList>
    </citation>
    <scope>NUCLEOTIDE SEQUENCE</scope>
    <source>
        <tissue evidence="1">Skin</tissue>
    </source>
</reference>
<feature type="non-terminal residue" evidence="1">
    <location>
        <position position="96"/>
    </location>
</feature>
<sequence length="96" mass="11289">MERICHDFHFAFLRIISRTDKKASRNSSSVYSETTGQWFELHQGYYKKATHRDHSYSGRVVADSEEACVNEGSKEHLRLNISLNKTYIKTHFKCLF</sequence>
<evidence type="ECO:0000313" key="1">
    <source>
        <dbReference type="EMBL" id="CEK70095.1"/>
    </source>
</evidence>
<dbReference type="EMBL" id="HACG01023230">
    <property type="protein sequence ID" value="CEK70095.1"/>
    <property type="molecule type" value="Transcribed_RNA"/>
</dbReference>
<organism evidence="1">
    <name type="scientific">Arion vulgaris</name>
    <dbReference type="NCBI Taxonomy" id="1028688"/>
    <lineage>
        <taxon>Eukaryota</taxon>
        <taxon>Metazoa</taxon>
        <taxon>Spiralia</taxon>
        <taxon>Lophotrochozoa</taxon>
        <taxon>Mollusca</taxon>
        <taxon>Gastropoda</taxon>
        <taxon>Heterobranchia</taxon>
        <taxon>Euthyneura</taxon>
        <taxon>Panpulmonata</taxon>
        <taxon>Eupulmonata</taxon>
        <taxon>Stylommatophora</taxon>
        <taxon>Helicina</taxon>
        <taxon>Arionoidea</taxon>
        <taxon>Arionidae</taxon>
        <taxon>Arion</taxon>
    </lineage>
</organism>
<accession>A0A0B6ZQT5</accession>
<protein>
    <submittedName>
        <fullName evidence="1">Uncharacterized protein</fullName>
    </submittedName>
</protein>
<proteinExistence type="predicted"/>
<gene>
    <name evidence="1" type="primary">ORF72806</name>
</gene>